<dbReference type="InterPro" id="IPR039355">
    <property type="entry name" value="Transcription_factor_GATA"/>
</dbReference>
<dbReference type="InterPro" id="IPR013088">
    <property type="entry name" value="Znf_NHR/GATA"/>
</dbReference>
<feature type="compositionally biased region" description="Basic and acidic residues" evidence="12">
    <location>
        <begin position="228"/>
        <end position="239"/>
    </location>
</feature>
<sequence>MSYFLSETSHNTDSRITQLNWFGHNASTLDQIPCAITPSSSNPEKSNLMGDRHTPCSPQDMHMEKMLFGLEVNQPTPNSDPTRGTHSVRLSPAVYESADTSECDAKLTPGMETSVESGTRALTIGKLKQERETICPEELRQTNLHYSPSTNFSSSRQCWPKPHASQWTESNSRSCISTFREMNKKDSLIDPFTGPHSILSFPHIRNSVPSLTPPNEANIFRQENTSSPDRDYSHTDHSTAQHQTTKSPKFQARDVALRQMIDEPLFPSSDPYPTSNSPPISSHYSISDMDFTKLAVVGNSLPTSLNEFPLSRTSSTYWTTDAMNYTNSELPNFAAAAAMAFRGLDPATTVQMLRMSSMASKLRNKPRHAPDGRECVNCGATQTPLWRRDEAGHYLCNACGLYHKMNGTSRPLIKPKRRMSANRKLGTICANCRTSHTTLWRRNQHGDSVCNACGLYYKLHHINRPMSMKKEIIQTRNRKLTQAKKRKDIEQFSQLISSAAAAAVVADHASHEVAQWFGSVHQNIPVSPGHQTYLDACCSIEPYLTPETFGNMEDMKAPPVQAPVPLTNSTNRSYLLNEFYPIRKMKTHSASLWNCSDYAISSEDQSQTSVTTTAAVPRSVSVSTPYSTEDSGRMNSPISGPSLLSAGATSMTTGLGGSQTGGGLFPSPSLLGLSLGVRPDEELMNGSFVPYSTWPVFNPNPTNAMAHNAAYHTPMTNGGASAPDSTGMLIQEAHKSTHVQRFSDVQCLPLTLP</sequence>
<evidence type="ECO:0000256" key="10">
    <source>
        <dbReference type="ARBA" id="ARBA00023242"/>
    </source>
</evidence>
<evidence type="ECO:0000256" key="3">
    <source>
        <dbReference type="ARBA" id="ARBA00022737"/>
    </source>
</evidence>
<evidence type="ECO:0000256" key="1">
    <source>
        <dbReference type="ARBA" id="ARBA00004123"/>
    </source>
</evidence>
<dbReference type="GO" id="GO:0000978">
    <property type="term" value="F:RNA polymerase II cis-regulatory region sequence-specific DNA binding"/>
    <property type="evidence" value="ECO:0007669"/>
    <property type="project" value="TreeGrafter"/>
</dbReference>
<evidence type="ECO:0000256" key="4">
    <source>
        <dbReference type="ARBA" id="ARBA00022771"/>
    </source>
</evidence>
<dbReference type="PROSITE" id="PS50114">
    <property type="entry name" value="GATA_ZN_FINGER_2"/>
    <property type="match status" value="2"/>
</dbReference>
<dbReference type="EMBL" id="JXXN02002720">
    <property type="protein sequence ID" value="THD22500.1"/>
    <property type="molecule type" value="Genomic_DNA"/>
</dbReference>
<dbReference type="GO" id="GO:0005634">
    <property type="term" value="C:nucleus"/>
    <property type="evidence" value="ECO:0007669"/>
    <property type="project" value="UniProtKB-SubCell"/>
</dbReference>
<dbReference type="CDD" id="cd00202">
    <property type="entry name" value="ZnF_GATA"/>
    <property type="match status" value="2"/>
</dbReference>
<dbReference type="Proteomes" id="UP000230066">
    <property type="component" value="Unassembled WGS sequence"/>
</dbReference>
<keyword evidence="8" id="KW-0010">Activator</keyword>
<dbReference type="PANTHER" id="PTHR10071:SF281">
    <property type="entry name" value="BOX A-BINDING FACTOR-RELATED"/>
    <property type="match status" value="1"/>
</dbReference>
<dbReference type="FunFam" id="3.30.50.10:FF:000032">
    <property type="entry name" value="Transcription factor GATA-3"/>
    <property type="match status" value="1"/>
</dbReference>
<keyword evidence="5" id="KW-0862">Zinc</keyword>
<organism evidence="14 15">
    <name type="scientific">Fasciola hepatica</name>
    <name type="common">Liver fluke</name>
    <dbReference type="NCBI Taxonomy" id="6192"/>
    <lineage>
        <taxon>Eukaryota</taxon>
        <taxon>Metazoa</taxon>
        <taxon>Spiralia</taxon>
        <taxon>Lophotrochozoa</taxon>
        <taxon>Platyhelminthes</taxon>
        <taxon>Trematoda</taxon>
        <taxon>Digenea</taxon>
        <taxon>Plagiorchiida</taxon>
        <taxon>Echinostomata</taxon>
        <taxon>Echinostomatoidea</taxon>
        <taxon>Fasciolidae</taxon>
        <taxon>Fasciola</taxon>
    </lineage>
</organism>
<protein>
    <submittedName>
        <fullName evidence="14">GATA-binding factor 3</fullName>
    </submittedName>
</protein>
<keyword evidence="9" id="KW-0804">Transcription</keyword>
<feature type="region of interest" description="Disordered" evidence="12">
    <location>
        <begin position="209"/>
        <end position="251"/>
    </location>
</feature>
<evidence type="ECO:0000259" key="13">
    <source>
        <dbReference type="PROSITE" id="PS50114"/>
    </source>
</evidence>
<dbReference type="GO" id="GO:0000981">
    <property type="term" value="F:DNA-binding transcription factor activity, RNA polymerase II-specific"/>
    <property type="evidence" value="ECO:0007669"/>
    <property type="project" value="TreeGrafter"/>
</dbReference>
<dbReference type="Pfam" id="PF00320">
    <property type="entry name" value="GATA"/>
    <property type="match status" value="2"/>
</dbReference>
<evidence type="ECO:0000313" key="15">
    <source>
        <dbReference type="Proteomes" id="UP000230066"/>
    </source>
</evidence>
<evidence type="ECO:0000256" key="11">
    <source>
        <dbReference type="PROSITE-ProRule" id="PRU00094"/>
    </source>
</evidence>
<evidence type="ECO:0000256" key="12">
    <source>
        <dbReference type="SAM" id="MobiDB-lite"/>
    </source>
</evidence>
<dbReference type="FunFam" id="3.30.50.10:FF:000001">
    <property type="entry name" value="GATA transcription factor (GATAd)"/>
    <property type="match status" value="1"/>
</dbReference>
<keyword evidence="7" id="KW-0238">DNA-binding</keyword>
<evidence type="ECO:0000256" key="7">
    <source>
        <dbReference type="ARBA" id="ARBA00023125"/>
    </source>
</evidence>
<dbReference type="PANTHER" id="PTHR10071">
    <property type="entry name" value="TRANSCRIPTION FACTOR GATA FAMILY MEMBER"/>
    <property type="match status" value="1"/>
</dbReference>
<name>A0A4E0RZG3_FASHE</name>
<dbReference type="GO" id="GO:0008270">
    <property type="term" value="F:zinc ion binding"/>
    <property type="evidence" value="ECO:0007669"/>
    <property type="project" value="UniProtKB-KW"/>
</dbReference>
<keyword evidence="2" id="KW-0479">Metal-binding</keyword>
<evidence type="ECO:0000256" key="5">
    <source>
        <dbReference type="ARBA" id="ARBA00022833"/>
    </source>
</evidence>
<dbReference type="SMART" id="SM00401">
    <property type="entry name" value="ZnF_GATA"/>
    <property type="match status" value="2"/>
</dbReference>
<evidence type="ECO:0000256" key="6">
    <source>
        <dbReference type="ARBA" id="ARBA00023015"/>
    </source>
</evidence>
<keyword evidence="4 11" id="KW-0863">Zinc-finger</keyword>
<evidence type="ECO:0000256" key="2">
    <source>
        <dbReference type="ARBA" id="ARBA00022723"/>
    </source>
</evidence>
<keyword evidence="6" id="KW-0805">Transcription regulation</keyword>
<feature type="domain" description="GATA-type" evidence="13">
    <location>
        <begin position="423"/>
        <end position="476"/>
    </location>
</feature>
<feature type="compositionally biased region" description="Polar residues" evidence="12">
    <location>
        <begin position="209"/>
        <end position="227"/>
    </location>
</feature>
<reference evidence="14" key="1">
    <citation type="submission" date="2019-03" db="EMBL/GenBank/DDBJ databases">
        <title>Improved annotation for the trematode Fasciola hepatica.</title>
        <authorList>
            <person name="Choi Y.-J."/>
            <person name="Martin J."/>
            <person name="Mitreva M."/>
        </authorList>
    </citation>
    <scope>NUCLEOTIDE SEQUENCE [LARGE SCALE GENOMIC DNA]</scope>
</reference>
<accession>A0A4E0RZG3</accession>
<evidence type="ECO:0000256" key="8">
    <source>
        <dbReference type="ARBA" id="ARBA00023159"/>
    </source>
</evidence>
<dbReference type="GO" id="GO:0045944">
    <property type="term" value="P:positive regulation of transcription by RNA polymerase II"/>
    <property type="evidence" value="ECO:0007669"/>
    <property type="project" value="TreeGrafter"/>
</dbReference>
<keyword evidence="15" id="KW-1185">Reference proteome</keyword>
<comment type="subcellular location">
    <subcellularLocation>
        <location evidence="1">Nucleus</location>
    </subcellularLocation>
</comment>
<proteinExistence type="predicted"/>
<gene>
    <name evidence="14" type="ORF">D915_006833</name>
</gene>
<keyword evidence="3" id="KW-0677">Repeat</keyword>
<dbReference type="PRINTS" id="PR00619">
    <property type="entry name" value="GATAZNFINGER"/>
</dbReference>
<dbReference type="AlphaFoldDB" id="A0A4E0RZG3"/>
<evidence type="ECO:0000256" key="9">
    <source>
        <dbReference type="ARBA" id="ARBA00023163"/>
    </source>
</evidence>
<dbReference type="Gene3D" id="3.30.50.10">
    <property type="entry name" value="Erythroid Transcription Factor GATA-1, subunit A"/>
    <property type="match status" value="2"/>
</dbReference>
<comment type="caution">
    <text evidence="14">The sequence shown here is derived from an EMBL/GenBank/DDBJ whole genome shotgun (WGS) entry which is preliminary data.</text>
</comment>
<keyword evidence="10" id="KW-0539">Nucleus</keyword>
<dbReference type="GO" id="GO:0000122">
    <property type="term" value="P:negative regulation of transcription by RNA polymerase II"/>
    <property type="evidence" value="ECO:0007669"/>
    <property type="project" value="TreeGrafter"/>
</dbReference>
<dbReference type="InterPro" id="IPR000679">
    <property type="entry name" value="Znf_GATA"/>
</dbReference>
<dbReference type="GO" id="GO:0045165">
    <property type="term" value="P:cell fate commitment"/>
    <property type="evidence" value="ECO:0007669"/>
    <property type="project" value="TreeGrafter"/>
</dbReference>
<dbReference type="PROSITE" id="PS00344">
    <property type="entry name" value="GATA_ZN_FINGER_1"/>
    <property type="match status" value="2"/>
</dbReference>
<dbReference type="SUPFAM" id="SSF57716">
    <property type="entry name" value="Glucocorticoid receptor-like (DNA-binding domain)"/>
    <property type="match status" value="2"/>
</dbReference>
<evidence type="ECO:0000313" key="14">
    <source>
        <dbReference type="EMBL" id="THD22500.1"/>
    </source>
</evidence>
<feature type="domain" description="GATA-type" evidence="13">
    <location>
        <begin position="369"/>
        <end position="423"/>
    </location>
</feature>